<dbReference type="PANTHER" id="PTHR48111">
    <property type="entry name" value="REGULATOR OF RPOS"/>
    <property type="match status" value="1"/>
</dbReference>
<evidence type="ECO:0000256" key="1">
    <source>
        <dbReference type="ARBA" id="ARBA00022553"/>
    </source>
</evidence>
<dbReference type="Pfam" id="PF00486">
    <property type="entry name" value="Trans_reg_C"/>
    <property type="match status" value="1"/>
</dbReference>
<evidence type="ECO:0000256" key="4">
    <source>
        <dbReference type="ARBA" id="ARBA00023125"/>
    </source>
</evidence>
<evidence type="ECO:0000256" key="7">
    <source>
        <dbReference type="PROSITE-ProRule" id="PRU01091"/>
    </source>
</evidence>
<accession>A0A1H8IHZ6</accession>
<evidence type="ECO:0000313" key="10">
    <source>
        <dbReference type="EMBL" id="SEN67895.1"/>
    </source>
</evidence>
<dbReference type="PANTHER" id="PTHR48111:SF22">
    <property type="entry name" value="REGULATOR OF RPOS"/>
    <property type="match status" value="1"/>
</dbReference>
<dbReference type="CDD" id="cd00383">
    <property type="entry name" value="trans_reg_C"/>
    <property type="match status" value="1"/>
</dbReference>
<dbReference type="SMART" id="SM00862">
    <property type="entry name" value="Trans_reg_C"/>
    <property type="match status" value="1"/>
</dbReference>
<dbReference type="EMBL" id="FODJ01000001">
    <property type="protein sequence ID" value="SEN67895.1"/>
    <property type="molecule type" value="Genomic_DNA"/>
</dbReference>
<evidence type="ECO:0000256" key="5">
    <source>
        <dbReference type="ARBA" id="ARBA00023163"/>
    </source>
</evidence>
<dbReference type="FunFam" id="1.10.10.10:FF:000005">
    <property type="entry name" value="Two-component system response regulator"/>
    <property type="match status" value="1"/>
</dbReference>
<protein>
    <submittedName>
        <fullName evidence="10">DNA-binding response regulator, OmpR family, contains REC and winged-helix (WHTH) domain</fullName>
    </submittedName>
</protein>
<dbReference type="FunFam" id="3.40.50.2300:FF:000001">
    <property type="entry name" value="DNA-binding response regulator PhoB"/>
    <property type="match status" value="1"/>
</dbReference>
<dbReference type="SMART" id="SM00448">
    <property type="entry name" value="REC"/>
    <property type="match status" value="1"/>
</dbReference>
<dbReference type="GO" id="GO:0000156">
    <property type="term" value="F:phosphorelay response regulator activity"/>
    <property type="evidence" value="ECO:0007669"/>
    <property type="project" value="TreeGrafter"/>
</dbReference>
<dbReference type="AlphaFoldDB" id="A0A1H8IHZ6"/>
<keyword evidence="3" id="KW-0805">Transcription regulation</keyword>
<dbReference type="InterPro" id="IPR039420">
    <property type="entry name" value="WalR-like"/>
</dbReference>
<keyword evidence="1 6" id="KW-0597">Phosphoprotein</keyword>
<evidence type="ECO:0000256" key="3">
    <source>
        <dbReference type="ARBA" id="ARBA00023015"/>
    </source>
</evidence>
<dbReference type="SUPFAM" id="SSF52172">
    <property type="entry name" value="CheY-like"/>
    <property type="match status" value="1"/>
</dbReference>
<evidence type="ECO:0000259" key="8">
    <source>
        <dbReference type="PROSITE" id="PS50110"/>
    </source>
</evidence>
<sequence>MAVHILVVEDEDKLARSLQLELEFEGYQVSVSYNGREAFEMIQTNQYQLILLDIMLPGLSGIEVLRRIRAIGNQTPVILLTARDGTIDKVSGLDLGASDYVTKPFEIEELLARIRLQIRLTNDQAHRSKKLTIGELIIDQDQYKVYWQGKAIELTKREFDLLYYLALNQGNVLHREQLLNEVWGFNYVGETNVVDVYVRYLRQKLTYELIQTVRGVGYKLRVNHHDT</sequence>
<keyword evidence="2" id="KW-0902">Two-component regulatory system</keyword>
<dbReference type="Pfam" id="PF00072">
    <property type="entry name" value="Response_reg"/>
    <property type="match status" value="1"/>
</dbReference>
<dbReference type="GO" id="GO:0000976">
    <property type="term" value="F:transcription cis-regulatory region binding"/>
    <property type="evidence" value="ECO:0007669"/>
    <property type="project" value="TreeGrafter"/>
</dbReference>
<dbReference type="GO" id="GO:0006355">
    <property type="term" value="P:regulation of DNA-templated transcription"/>
    <property type="evidence" value="ECO:0007669"/>
    <property type="project" value="InterPro"/>
</dbReference>
<feature type="domain" description="Response regulatory" evidence="8">
    <location>
        <begin position="4"/>
        <end position="118"/>
    </location>
</feature>
<evidence type="ECO:0000313" key="11">
    <source>
        <dbReference type="Proteomes" id="UP000199300"/>
    </source>
</evidence>
<evidence type="ECO:0000256" key="2">
    <source>
        <dbReference type="ARBA" id="ARBA00023012"/>
    </source>
</evidence>
<dbReference type="PROSITE" id="PS50110">
    <property type="entry name" value="RESPONSE_REGULATORY"/>
    <property type="match status" value="1"/>
</dbReference>
<dbReference type="InterPro" id="IPR001867">
    <property type="entry name" value="OmpR/PhoB-type_DNA-bd"/>
</dbReference>
<name>A0A1H8IHZ6_9BACI</name>
<reference evidence="10 11" key="1">
    <citation type="submission" date="2016-10" db="EMBL/GenBank/DDBJ databases">
        <authorList>
            <person name="de Groot N.N."/>
        </authorList>
    </citation>
    <scope>NUCLEOTIDE SEQUENCE [LARGE SCALE GENOMIC DNA]</scope>
    <source>
        <strain evidence="10 11">CGMCC 1.10434</strain>
    </source>
</reference>
<feature type="DNA-binding region" description="OmpR/PhoB-type" evidence="7">
    <location>
        <begin position="128"/>
        <end position="222"/>
    </location>
</feature>
<evidence type="ECO:0000259" key="9">
    <source>
        <dbReference type="PROSITE" id="PS51755"/>
    </source>
</evidence>
<dbReference type="PROSITE" id="PS51755">
    <property type="entry name" value="OMPR_PHOB"/>
    <property type="match status" value="1"/>
</dbReference>
<gene>
    <name evidence="10" type="ORF">SAMN04488134_101620</name>
</gene>
<dbReference type="Gene3D" id="1.10.10.10">
    <property type="entry name" value="Winged helix-like DNA-binding domain superfamily/Winged helix DNA-binding domain"/>
    <property type="match status" value="1"/>
</dbReference>
<dbReference type="STRING" id="872970.SAMN04488134_101620"/>
<organism evidence="10 11">
    <name type="scientific">Amphibacillus marinus</name>
    <dbReference type="NCBI Taxonomy" id="872970"/>
    <lineage>
        <taxon>Bacteria</taxon>
        <taxon>Bacillati</taxon>
        <taxon>Bacillota</taxon>
        <taxon>Bacilli</taxon>
        <taxon>Bacillales</taxon>
        <taxon>Bacillaceae</taxon>
        <taxon>Amphibacillus</taxon>
    </lineage>
</organism>
<keyword evidence="4 7" id="KW-0238">DNA-binding</keyword>
<dbReference type="Gene3D" id="3.40.50.2300">
    <property type="match status" value="1"/>
</dbReference>
<dbReference type="InterPro" id="IPR011006">
    <property type="entry name" value="CheY-like_superfamily"/>
</dbReference>
<dbReference type="Proteomes" id="UP000199300">
    <property type="component" value="Unassembled WGS sequence"/>
</dbReference>
<dbReference type="GO" id="GO:0005829">
    <property type="term" value="C:cytosol"/>
    <property type="evidence" value="ECO:0007669"/>
    <property type="project" value="TreeGrafter"/>
</dbReference>
<feature type="domain" description="OmpR/PhoB-type" evidence="9">
    <location>
        <begin position="128"/>
        <end position="222"/>
    </location>
</feature>
<dbReference type="InterPro" id="IPR036388">
    <property type="entry name" value="WH-like_DNA-bd_sf"/>
</dbReference>
<dbReference type="GO" id="GO:0032993">
    <property type="term" value="C:protein-DNA complex"/>
    <property type="evidence" value="ECO:0007669"/>
    <property type="project" value="TreeGrafter"/>
</dbReference>
<keyword evidence="5" id="KW-0804">Transcription</keyword>
<keyword evidence="11" id="KW-1185">Reference proteome</keyword>
<dbReference type="OrthoDB" id="9790442at2"/>
<dbReference type="RefSeq" id="WP_091494690.1">
    <property type="nucleotide sequence ID" value="NZ_FODJ01000001.1"/>
</dbReference>
<dbReference type="Gene3D" id="6.10.250.690">
    <property type="match status" value="1"/>
</dbReference>
<proteinExistence type="predicted"/>
<feature type="modified residue" description="4-aspartylphosphate" evidence="6">
    <location>
        <position position="53"/>
    </location>
</feature>
<evidence type="ECO:0000256" key="6">
    <source>
        <dbReference type="PROSITE-ProRule" id="PRU00169"/>
    </source>
</evidence>
<dbReference type="InterPro" id="IPR001789">
    <property type="entry name" value="Sig_transdc_resp-reg_receiver"/>
</dbReference>